<sequence>MVTVSIKDEYIEVLSALGYLQESMNLALKQYFYFSSLCVLCASVVRLFI</sequence>
<keyword evidence="1" id="KW-0812">Transmembrane</keyword>
<proteinExistence type="predicted"/>
<protein>
    <submittedName>
        <fullName evidence="2">Uncharacterized protein</fullName>
    </submittedName>
</protein>
<reference evidence="2 3" key="2">
    <citation type="submission" date="2020-04" db="EMBL/GenBank/DDBJ databases">
        <authorList>
            <person name="Fomenkov A."/>
            <person name="Anton B.P."/>
            <person name="Roberts R.J."/>
        </authorList>
    </citation>
    <scope>NUCLEOTIDE SEQUENCE [LARGE SCALE GENOMIC DNA]</scope>
    <source>
        <strain evidence="2 3">CCAP 1403/13f</strain>
    </source>
</reference>
<accession>A0A6H2BX65</accession>
<dbReference type="RefSeq" id="WP_158310555.1">
    <property type="nucleotide sequence ID" value="NZ_CP051206.1"/>
</dbReference>
<organism evidence="2 3">
    <name type="scientific">Dolichospermum flos-aquae CCAP 1403/13F</name>
    <dbReference type="NCBI Taxonomy" id="315271"/>
    <lineage>
        <taxon>Bacteria</taxon>
        <taxon>Bacillati</taxon>
        <taxon>Cyanobacteriota</taxon>
        <taxon>Cyanophyceae</taxon>
        <taxon>Nostocales</taxon>
        <taxon>Aphanizomenonaceae</taxon>
        <taxon>Dolichospermum</taxon>
    </lineage>
</organism>
<evidence type="ECO:0000256" key="1">
    <source>
        <dbReference type="SAM" id="Phobius"/>
    </source>
</evidence>
<feature type="transmembrane region" description="Helical" evidence="1">
    <location>
        <begin position="31"/>
        <end position="48"/>
    </location>
</feature>
<name>A0A6H2BX65_DOLFA</name>
<keyword evidence="1" id="KW-1133">Transmembrane helix</keyword>
<dbReference type="Proteomes" id="UP000502433">
    <property type="component" value="Chromosome"/>
</dbReference>
<dbReference type="AlphaFoldDB" id="A0A6H2BX65"/>
<evidence type="ECO:0000313" key="2">
    <source>
        <dbReference type="EMBL" id="QJB43827.1"/>
    </source>
</evidence>
<evidence type="ECO:0000313" key="3">
    <source>
        <dbReference type="Proteomes" id="UP000502433"/>
    </source>
</evidence>
<dbReference type="EMBL" id="CP051206">
    <property type="protein sequence ID" value="QJB43827.1"/>
    <property type="molecule type" value="Genomic_DNA"/>
</dbReference>
<gene>
    <name evidence="2" type="ORF">HGD76_05975</name>
</gene>
<keyword evidence="1" id="KW-0472">Membrane</keyword>
<dbReference type="KEGG" id="dfs:HGD76_05975"/>
<reference evidence="2 3" key="1">
    <citation type="submission" date="2020-04" db="EMBL/GenBank/DDBJ databases">
        <title>Genome-Wide Identification of 5-Methylcytosine Sites in Bacterial Genomes By High-Throughput Sequencing of MspJI Restriction Fragments.</title>
        <authorList>
            <person name="Wu V."/>
        </authorList>
    </citation>
    <scope>NUCLEOTIDE SEQUENCE [LARGE SCALE GENOMIC DNA]</scope>
    <source>
        <strain evidence="2 3">CCAP 1403/13f</strain>
    </source>
</reference>